<name>A0A133L0M8_HEYCO</name>
<dbReference type="Proteomes" id="UP000070376">
    <property type="component" value="Unassembled WGS sequence"/>
</dbReference>
<sequence>MKLLDFQHDETIQCGFDAHAVKDSVRAEESKSADVAVHFQIDF</sequence>
<dbReference type="AlphaFoldDB" id="A0A133L0M8"/>
<accession>A0A133L0M8</accession>
<proteinExistence type="predicted"/>
<evidence type="ECO:0000313" key="2">
    <source>
        <dbReference type="Proteomes" id="UP000070376"/>
    </source>
</evidence>
<organism evidence="1 2">
    <name type="scientific">Heyndrickxia coagulans</name>
    <name type="common">Weizmannia coagulans</name>
    <dbReference type="NCBI Taxonomy" id="1398"/>
    <lineage>
        <taxon>Bacteria</taxon>
        <taxon>Bacillati</taxon>
        <taxon>Bacillota</taxon>
        <taxon>Bacilli</taxon>
        <taxon>Bacillales</taxon>
        <taxon>Bacillaceae</taxon>
        <taxon>Heyndrickxia</taxon>
    </lineage>
</organism>
<gene>
    <name evidence="1" type="ORF">HMPREF3213_00529</name>
</gene>
<dbReference type="PATRIC" id="fig|1398.22.peg.525"/>
<protein>
    <submittedName>
        <fullName evidence="1">Uncharacterized protein</fullName>
    </submittedName>
</protein>
<reference evidence="2" key="1">
    <citation type="submission" date="2016-01" db="EMBL/GenBank/DDBJ databases">
        <authorList>
            <person name="Mitreva M."/>
            <person name="Pepin K.H."/>
            <person name="Mihindukulasuriya K.A."/>
            <person name="Fulton R."/>
            <person name="Fronick C."/>
            <person name="O'Laughlin M."/>
            <person name="Miner T."/>
            <person name="Herter B."/>
            <person name="Rosa B.A."/>
            <person name="Cordes M."/>
            <person name="Tomlinson C."/>
            <person name="Wollam A."/>
            <person name="Palsikar V.B."/>
            <person name="Mardis E.R."/>
            <person name="Wilson R.K."/>
        </authorList>
    </citation>
    <scope>NUCLEOTIDE SEQUENCE [LARGE SCALE GENOMIC DNA]</scope>
    <source>
        <strain evidence="2">GED7749B</strain>
    </source>
</reference>
<evidence type="ECO:0000313" key="1">
    <source>
        <dbReference type="EMBL" id="KWZ85235.1"/>
    </source>
</evidence>
<comment type="caution">
    <text evidence="1">The sequence shown here is derived from an EMBL/GenBank/DDBJ whole genome shotgun (WGS) entry which is preliminary data.</text>
</comment>
<dbReference type="EMBL" id="LRPN01000018">
    <property type="protein sequence ID" value="KWZ85235.1"/>
    <property type="molecule type" value="Genomic_DNA"/>
</dbReference>